<evidence type="ECO:0000313" key="2">
    <source>
        <dbReference type="Proteomes" id="UP000006502"/>
    </source>
</evidence>
<dbReference type="Proteomes" id="UP000006502">
    <property type="component" value="Chromosome"/>
</dbReference>
<organism evidence="1 2">
    <name type="scientific">Mycoplasma haematolamae (strain Purdue)</name>
    <dbReference type="NCBI Taxonomy" id="1212765"/>
    <lineage>
        <taxon>Bacteria</taxon>
        <taxon>Bacillati</taxon>
        <taxon>Mycoplasmatota</taxon>
        <taxon>Mollicutes</taxon>
        <taxon>Mycoplasmataceae</taxon>
        <taxon>Mycoplasma</taxon>
    </lineage>
</organism>
<protein>
    <submittedName>
        <fullName evidence="1">Uncharacterized protein</fullName>
    </submittedName>
</protein>
<proteinExistence type="predicted"/>
<evidence type="ECO:0000313" key="1">
    <source>
        <dbReference type="EMBL" id="AFO52249.1"/>
    </source>
</evidence>
<reference evidence="1 2" key="1">
    <citation type="journal article" date="2012" name="J. Bacteriol.">
        <title>Genome Sequence of "Candidatus Mycoplasma haemolamae" Strain Purdue, a Red Blood Cell Pathogen of Alpacas (Vicugna pacos) and Llamas (Lama glama).</title>
        <authorList>
            <person name="Guimaraes A.M."/>
            <person name="Toth B."/>
            <person name="Santos A.P."/>
            <person name="do Nascimento N.C."/>
            <person name="Kritchevsky J.E."/>
            <person name="Messick J.B."/>
        </authorList>
    </citation>
    <scope>NUCLEOTIDE SEQUENCE [LARGE SCALE GENOMIC DNA]</scope>
    <source>
        <strain evidence="1 2">Purdue</strain>
    </source>
</reference>
<dbReference type="AlphaFoldDB" id="I7CK39"/>
<dbReference type="OrthoDB" id="402733at2"/>
<reference evidence="2" key="2">
    <citation type="submission" date="2012-07" db="EMBL/GenBank/DDBJ databases">
        <title>Complete genome sequence of 'Candidatus Mycoplasma haemolamae'.</title>
        <authorList>
            <person name="Guimaraes A.M.S."/>
            <person name="Toth B."/>
            <person name="Santos A.P."/>
            <person name="Nascimento N.C."/>
            <person name="Sojka J.E."/>
            <person name="Messick J.B."/>
        </authorList>
    </citation>
    <scope>NUCLEOTIDE SEQUENCE [LARGE SCALE GENOMIC DNA]</scope>
    <source>
        <strain evidence="2">Purdue</strain>
    </source>
</reference>
<name>I7CK39_MYCHA</name>
<gene>
    <name evidence="1" type="ordered locus">MHLP_03345</name>
</gene>
<dbReference type="EMBL" id="CP003731">
    <property type="protein sequence ID" value="AFO52249.1"/>
    <property type="molecule type" value="Genomic_DNA"/>
</dbReference>
<keyword evidence="2" id="KW-1185">Reference proteome</keyword>
<accession>I7CK39</accession>
<sequence>MGGATSSSFKLAQSTREGIVLAEQHKTDLSPRLDLQAPNTLQLSLQSLEATSGTTSPWKASISSINRERTKETEVLSLKEKREAAVEDWQKKLGSKDLELFRSVVEKISKFSKAKKSTLKLSELPRLTVEEKKALQNSYKFWSDAADLRERLTRELHKKDKTLAKVVRRTNHSYVVLERFLRTLKWQEVSVASGSVGDISNNWGWGSWQTHNYRIFFKDEKEWQEAWKRKDQALKEVNASWNEELKSRFWKSGCWFKNVKNNEDLEWCYPGSVARFKEMNYSSTEIELQMASKMLEWMGQSITS</sequence>
<dbReference type="HOGENOM" id="CLU_067308_0_0_14"/>
<dbReference type="KEGG" id="mhl:MHLP_03345"/>
<dbReference type="PATRIC" id="fig|1212765.3.peg.755"/>